<dbReference type="InterPro" id="IPR011032">
    <property type="entry name" value="GroES-like_sf"/>
</dbReference>
<dbReference type="InterPro" id="IPR036291">
    <property type="entry name" value="NAD(P)-bd_dom_sf"/>
</dbReference>
<dbReference type="Gene3D" id="3.90.180.10">
    <property type="entry name" value="Medium-chain alcohol dehydrogenases, catalytic domain"/>
    <property type="match status" value="1"/>
</dbReference>
<dbReference type="Proteomes" id="UP001530400">
    <property type="component" value="Unassembled WGS sequence"/>
</dbReference>
<dbReference type="SMART" id="SM00829">
    <property type="entry name" value="PKS_ER"/>
    <property type="match status" value="1"/>
</dbReference>
<dbReference type="EMBL" id="JALLPJ020000480">
    <property type="protein sequence ID" value="KAL3790911.1"/>
    <property type="molecule type" value="Genomic_DNA"/>
</dbReference>
<protein>
    <recommendedName>
        <fullName evidence="3">Enoyl reductase (ER) domain-containing protein</fullName>
    </recommendedName>
</protein>
<dbReference type="Pfam" id="PF00107">
    <property type="entry name" value="ADH_zinc_N"/>
    <property type="match status" value="1"/>
</dbReference>
<proteinExistence type="predicted"/>
<dbReference type="Gene3D" id="3.40.50.720">
    <property type="entry name" value="NAD(P)-binding Rossmann-like Domain"/>
    <property type="match status" value="1"/>
</dbReference>
<dbReference type="SUPFAM" id="SSF51735">
    <property type="entry name" value="NAD(P)-binding Rossmann-fold domains"/>
    <property type="match status" value="1"/>
</dbReference>
<evidence type="ECO:0000313" key="5">
    <source>
        <dbReference type="Proteomes" id="UP001530400"/>
    </source>
</evidence>
<keyword evidence="2" id="KW-0560">Oxidoreductase</keyword>
<dbReference type="AlphaFoldDB" id="A0ABD3PUI7"/>
<keyword evidence="1" id="KW-0521">NADP</keyword>
<dbReference type="InterPro" id="IPR013154">
    <property type="entry name" value="ADH-like_N"/>
</dbReference>
<evidence type="ECO:0000313" key="4">
    <source>
        <dbReference type="EMBL" id="KAL3790911.1"/>
    </source>
</evidence>
<dbReference type="InterPro" id="IPR020843">
    <property type="entry name" value="ER"/>
</dbReference>
<reference evidence="4 5" key="1">
    <citation type="submission" date="2024-10" db="EMBL/GenBank/DDBJ databases">
        <title>Updated reference genomes for cyclostephanoid diatoms.</title>
        <authorList>
            <person name="Roberts W.R."/>
            <person name="Alverson A.J."/>
        </authorList>
    </citation>
    <scope>NUCLEOTIDE SEQUENCE [LARGE SCALE GENOMIC DNA]</scope>
    <source>
        <strain evidence="4 5">AJA010-31</strain>
    </source>
</reference>
<gene>
    <name evidence="4" type="ORF">ACHAWO_010908</name>
</gene>
<dbReference type="PANTHER" id="PTHR48106:SF18">
    <property type="entry name" value="QUINONE OXIDOREDUCTASE PIG3"/>
    <property type="match status" value="1"/>
</dbReference>
<accession>A0ABD3PUI7</accession>
<name>A0ABD3PUI7_9STRA</name>
<comment type="caution">
    <text evidence="4">The sequence shown here is derived from an EMBL/GenBank/DDBJ whole genome shotgun (WGS) entry which is preliminary data.</text>
</comment>
<evidence type="ECO:0000256" key="2">
    <source>
        <dbReference type="ARBA" id="ARBA00023002"/>
    </source>
</evidence>
<keyword evidence="5" id="KW-1185">Reference proteome</keyword>
<dbReference type="GO" id="GO:0016491">
    <property type="term" value="F:oxidoreductase activity"/>
    <property type="evidence" value="ECO:0007669"/>
    <property type="project" value="UniProtKB-KW"/>
</dbReference>
<dbReference type="InterPro" id="IPR013149">
    <property type="entry name" value="ADH-like_C"/>
</dbReference>
<feature type="domain" description="Enoyl reductase (ER)" evidence="3">
    <location>
        <begin position="25"/>
        <end position="305"/>
    </location>
</feature>
<evidence type="ECO:0000256" key="1">
    <source>
        <dbReference type="ARBA" id="ARBA00022857"/>
    </source>
</evidence>
<dbReference type="Pfam" id="PF08240">
    <property type="entry name" value="ADH_N"/>
    <property type="match status" value="1"/>
</dbReference>
<organism evidence="4 5">
    <name type="scientific">Cyclotella atomus</name>
    <dbReference type="NCBI Taxonomy" id="382360"/>
    <lineage>
        <taxon>Eukaryota</taxon>
        <taxon>Sar</taxon>
        <taxon>Stramenopiles</taxon>
        <taxon>Ochrophyta</taxon>
        <taxon>Bacillariophyta</taxon>
        <taxon>Coscinodiscophyceae</taxon>
        <taxon>Thalassiosirophycidae</taxon>
        <taxon>Stephanodiscales</taxon>
        <taxon>Stephanodiscaceae</taxon>
        <taxon>Cyclotella</taxon>
    </lineage>
</organism>
<evidence type="ECO:0000259" key="3">
    <source>
        <dbReference type="SMART" id="SM00829"/>
    </source>
</evidence>
<dbReference type="SUPFAM" id="SSF50129">
    <property type="entry name" value="GroES-like"/>
    <property type="match status" value="1"/>
</dbReference>
<dbReference type="PANTHER" id="PTHR48106">
    <property type="entry name" value="QUINONE OXIDOREDUCTASE PIG3-RELATED"/>
    <property type="match status" value="1"/>
</dbReference>
<sequence>MADEIPSEMKRLVVTSPGKGTSVADCTIEIQTVPTPKPRSGQVLVKVVAAPINPSDYGSWFGSKPDSYPLVMGKEGCGIVVATGGGLTTWRCPVGTKVGFACKGDKQGSYSEYVVMDAITGVFPMPDDVPIEDCASFLVNPYTAVGILDTAEQAGSRTIVHTAAASQLGQMIVKLAPMKAMEVINVVRRDDQKKILEDLGAKHIVVTSGDESKWKSELKEKIVQTGAMCAFDAVSGDMTGHLLDCMPQKGTVYLYGNLAGRASNINPADLIYRKKQLKSFYLMSWINNGGTIQMARRMMAAGSVVNSGLKSPDGWSCSQFEDTTMEKAPDEIVKLLGSSVTGKKLRIRFDGGAKS</sequence>